<evidence type="ECO:0000313" key="3">
    <source>
        <dbReference type="Proteomes" id="UP000465601"/>
    </source>
</evidence>
<protein>
    <submittedName>
        <fullName evidence="2">DUF975 family protein</fullName>
    </submittedName>
</protein>
<dbReference type="OrthoDB" id="9784844at2"/>
<name>A0A833HM94_9FIRM</name>
<dbReference type="InterPro" id="IPR010380">
    <property type="entry name" value="DUF975"/>
</dbReference>
<comment type="caution">
    <text evidence="2">The sequence shown here is derived from an EMBL/GenBank/DDBJ whole genome shotgun (WGS) entry which is preliminary data.</text>
</comment>
<feature type="transmembrane region" description="Helical" evidence="1">
    <location>
        <begin position="111"/>
        <end position="138"/>
    </location>
</feature>
<dbReference type="PANTHER" id="PTHR40076">
    <property type="entry name" value="MEMBRANE PROTEIN-RELATED"/>
    <property type="match status" value="1"/>
</dbReference>
<keyword evidence="3" id="KW-1185">Reference proteome</keyword>
<dbReference type="RefSeq" id="WP_151866687.1">
    <property type="nucleotide sequence ID" value="NZ_WBZB01000044.1"/>
</dbReference>
<feature type="transmembrane region" description="Helical" evidence="1">
    <location>
        <begin position="53"/>
        <end position="77"/>
    </location>
</feature>
<gene>
    <name evidence="2" type="ORF">F8153_12495</name>
</gene>
<dbReference type="Pfam" id="PF06161">
    <property type="entry name" value="DUF975"/>
    <property type="match status" value="1"/>
</dbReference>
<sequence>MWTRVELKDKAKNILRKSYWKAFGVSLILTILGAGASGNFSNSRITNSENAEILFNPAFVIMILGFVLFAFLIRIFIGYNVEVGGAKYFIKSSKEDFNFGYLLDTFKSGHYINVVITMFLRALYTFLWSLLLIIPGIIKSYAYSLVPYILSENPDMEPSEAISLSSSMTEGHKLDIFILDLSFIGWYILGGLLFGIGVLFVNPYVNATKAELYLKLKEIYQG</sequence>
<proteinExistence type="predicted"/>
<dbReference type="PANTHER" id="PTHR40076:SF1">
    <property type="entry name" value="MEMBRANE PROTEIN"/>
    <property type="match status" value="1"/>
</dbReference>
<reference evidence="2 3" key="1">
    <citation type="submission" date="2019-10" db="EMBL/GenBank/DDBJ databases">
        <title>Alkaliphilus serpentinus sp. nov. and Alkaliphilus pronyensis sp. nov., two novel anaerobic alkaliphilic species isolated from the serpentinized-hosted hydrothermal field of the Prony Bay (New Caledonia).</title>
        <authorList>
            <person name="Postec A."/>
        </authorList>
    </citation>
    <scope>NUCLEOTIDE SEQUENCE [LARGE SCALE GENOMIC DNA]</scope>
    <source>
        <strain evidence="2 3">LacT</strain>
    </source>
</reference>
<evidence type="ECO:0000313" key="2">
    <source>
        <dbReference type="EMBL" id="KAB3527277.1"/>
    </source>
</evidence>
<accession>A0A833HM94</accession>
<dbReference type="EMBL" id="WBZB01000044">
    <property type="protein sequence ID" value="KAB3527277.1"/>
    <property type="molecule type" value="Genomic_DNA"/>
</dbReference>
<dbReference type="AlphaFoldDB" id="A0A833HM94"/>
<dbReference type="Proteomes" id="UP000465601">
    <property type="component" value="Unassembled WGS sequence"/>
</dbReference>
<keyword evidence="1" id="KW-0812">Transmembrane</keyword>
<organism evidence="2 3">
    <name type="scientific">Alkaliphilus serpentinus</name>
    <dbReference type="NCBI Taxonomy" id="1482731"/>
    <lineage>
        <taxon>Bacteria</taxon>
        <taxon>Bacillati</taxon>
        <taxon>Bacillota</taxon>
        <taxon>Clostridia</taxon>
        <taxon>Peptostreptococcales</taxon>
        <taxon>Natronincolaceae</taxon>
        <taxon>Alkaliphilus</taxon>
    </lineage>
</organism>
<feature type="transmembrane region" description="Helical" evidence="1">
    <location>
        <begin position="184"/>
        <end position="205"/>
    </location>
</feature>
<keyword evidence="1" id="KW-1133">Transmembrane helix</keyword>
<evidence type="ECO:0000256" key="1">
    <source>
        <dbReference type="SAM" id="Phobius"/>
    </source>
</evidence>
<keyword evidence="1" id="KW-0472">Membrane</keyword>
<feature type="transmembrane region" description="Helical" evidence="1">
    <location>
        <begin position="20"/>
        <end position="41"/>
    </location>
</feature>